<name>A0A252F367_9FIRM</name>
<dbReference type="SMART" id="SM00886">
    <property type="entry name" value="Dabb"/>
    <property type="match status" value="1"/>
</dbReference>
<dbReference type="PANTHER" id="PTHR37832">
    <property type="entry name" value="BLL2683 PROTEIN"/>
    <property type="match status" value="1"/>
</dbReference>
<dbReference type="PROSITE" id="PS51502">
    <property type="entry name" value="S_R_A_B_BARREL"/>
    <property type="match status" value="1"/>
</dbReference>
<comment type="caution">
    <text evidence="2">The sequence shown here is derived from an EMBL/GenBank/DDBJ whole genome shotgun (WGS) entry which is preliminary data.</text>
</comment>
<keyword evidence="3" id="KW-1185">Reference proteome</keyword>
<dbReference type="RefSeq" id="WP_087020735.1">
    <property type="nucleotide sequence ID" value="NZ_CP178353.1"/>
</dbReference>
<evidence type="ECO:0000313" key="2">
    <source>
        <dbReference type="EMBL" id="OUM20040.1"/>
    </source>
</evidence>
<dbReference type="InterPro" id="IPR013097">
    <property type="entry name" value="Dabb"/>
</dbReference>
<evidence type="ECO:0000259" key="1">
    <source>
        <dbReference type="PROSITE" id="PS51502"/>
    </source>
</evidence>
<dbReference type="OrthoDB" id="9808130at2"/>
<dbReference type="Gene3D" id="3.30.70.100">
    <property type="match status" value="1"/>
</dbReference>
<gene>
    <name evidence="2" type="ORF">CBW42_09880</name>
</gene>
<dbReference type="SUPFAM" id="SSF54909">
    <property type="entry name" value="Dimeric alpha+beta barrel"/>
    <property type="match status" value="1"/>
</dbReference>
<protein>
    <recommendedName>
        <fullName evidence="1">Stress-response A/B barrel domain-containing protein</fullName>
    </recommendedName>
</protein>
<dbReference type="Proteomes" id="UP000194903">
    <property type="component" value="Unassembled WGS sequence"/>
</dbReference>
<reference evidence="2 3" key="1">
    <citation type="submission" date="2017-05" db="EMBL/GenBank/DDBJ databases">
        <title>Butyricicoccus porcorum sp. nov. a butyrate-producing bacterium from the swine intestinal tract.</title>
        <authorList>
            <person name="Trachsel J."/>
            <person name="Humphrey S."/>
            <person name="Allen H.K."/>
        </authorList>
    </citation>
    <scope>NUCLEOTIDE SEQUENCE [LARGE SCALE GENOMIC DNA]</scope>
    <source>
        <strain evidence="2">BB10</strain>
    </source>
</reference>
<dbReference type="AlphaFoldDB" id="A0A252F367"/>
<dbReference type="Pfam" id="PF07876">
    <property type="entry name" value="Dabb"/>
    <property type="match status" value="1"/>
</dbReference>
<organism evidence="2 3">
    <name type="scientific">Butyricicoccus porcorum</name>
    <dbReference type="NCBI Taxonomy" id="1945634"/>
    <lineage>
        <taxon>Bacteria</taxon>
        <taxon>Bacillati</taxon>
        <taxon>Bacillota</taxon>
        <taxon>Clostridia</taxon>
        <taxon>Eubacteriales</taxon>
        <taxon>Butyricicoccaceae</taxon>
        <taxon>Butyricicoccus</taxon>
    </lineage>
</organism>
<accession>A0A252F367</accession>
<proteinExistence type="predicted"/>
<dbReference type="InterPro" id="IPR011008">
    <property type="entry name" value="Dimeric_a/b-barrel"/>
</dbReference>
<dbReference type="EMBL" id="NHOC01000008">
    <property type="protein sequence ID" value="OUM20040.1"/>
    <property type="molecule type" value="Genomic_DNA"/>
</dbReference>
<feature type="domain" description="Stress-response A/B barrel" evidence="1">
    <location>
        <begin position="2"/>
        <end position="92"/>
    </location>
</feature>
<sequence length="94" mass="10754">MITHIVMWKFKAGEEENMHKFLDGLKALDGVIPQIRGMQVRVSCNEANAYDAVLISKFDSLEDLDLYKNDPRHVAVSQLCKSIRETRAAIDFEE</sequence>
<evidence type="ECO:0000313" key="3">
    <source>
        <dbReference type="Proteomes" id="UP000194903"/>
    </source>
</evidence>
<dbReference type="PANTHER" id="PTHR37832:SF1">
    <property type="entry name" value="STRESS-RESPONSE A_B BARREL DOMAIN-CONTAINING PROTEIN"/>
    <property type="match status" value="1"/>
</dbReference>